<evidence type="ECO:0000313" key="6">
    <source>
        <dbReference type="EMBL" id="ABY34961.1"/>
    </source>
</evidence>
<keyword evidence="5" id="KW-0472">Membrane</keyword>
<dbReference type="HOGENOM" id="CLU_401552_0_0_0"/>
<name>A9WCH0_CHLAA</name>
<keyword evidence="4" id="KW-1133">Transmembrane helix</keyword>
<gene>
    <name evidence="6" type="ordered locus">Caur_1744</name>
</gene>
<sequence>MTRLRFFFVLVVVLLIAPSLAFAFYRNPVNSQPGFSRTEILQQDDNLAGKQLDGARIIRSSPVVSDLDGNPSNGLEIVIGDRNGKLFALRNNGQVMWTTQVASCSVTGDDSLLNGAPSLFDLRPDLPGLEVIVGYGKILADPSCPGGIRAYSATGQPLWNYQIPISSISGQSGVFSTPSVTDVNGAGDIIIVAGSADLYLHVLNKDGTLRWKYFAMDSIWSSPAFADVNRDGRKDIIVGTDFTPGMVCNPNSITPFPETNSYYESAKGFLYAFPANPTFVADPIYCARDGGNVIGFGKGFLWAVRFDQSIYSSPAVADLENDGQLEVIVGSSCFYGGNPKPGRWVKIFNAANGTEKMTLNAPECVASSPAIGDITGDGKPEIVAAVASGGSINPPVDTPREGGRLVAWTYDNPNPIWNIVVRGSTQEQADMSEAFNNPLIADIDGNGSHEVIIVVQNSVMIYNGAGQELTPSCPIGGLEAQACMPRKSMFMWMPIRNTPAIADIDNDGKLEIVAAGSHTSYDQPAMQNRAFVYVWRDLEQAITSASGPYQPYSTPWPQFQRDPAHNGLFLERRIRPGVTSMAVLMEANQVQQYTISLYSNDGSPINVTIGEDDASGVIQLSPTSVSLSSATGSSFSVTINTSSKAPGTYNARILLSGNDVPNVEIPITVRVATNVYTTYTPLVLR</sequence>
<accession>A9WCH0</accession>
<dbReference type="PATRIC" id="fig|324602.8.peg.1986"/>
<dbReference type="eggNOG" id="COG1520">
    <property type="taxonomic scope" value="Bacteria"/>
</dbReference>
<keyword evidence="2" id="KW-0812">Transmembrane</keyword>
<dbReference type="InterPro" id="IPR028994">
    <property type="entry name" value="Integrin_alpha_N"/>
</dbReference>
<dbReference type="PANTHER" id="PTHR21419:SF23">
    <property type="entry name" value="PROTEIN DEFECTIVE IN EXINE FORMATION 1"/>
    <property type="match status" value="1"/>
</dbReference>
<keyword evidence="7" id="KW-1185">Reference proteome</keyword>
<evidence type="ECO:0000256" key="5">
    <source>
        <dbReference type="ARBA" id="ARBA00023136"/>
    </source>
</evidence>
<dbReference type="AlphaFoldDB" id="A9WCH0"/>
<dbReference type="InterPro" id="IPR015943">
    <property type="entry name" value="WD40/YVTN_repeat-like_dom_sf"/>
</dbReference>
<dbReference type="SMART" id="SM00564">
    <property type="entry name" value="PQQ"/>
    <property type="match status" value="3"/>
</dbReference>
<evidence type="ECO:0000256" key="1">
    <source>
        <dbReference type="ARBA" id="ARBA00004167"/>
    </source>
</evidence>
<protein>
    <submittedName>
        <fullName evidence="6">Pyrrolo-quinoline quinone</fullName>
    </submittedName>
</protein>
<organism evidence="6 7">
    <name type="scientific">Chloroflexus aurantiacus (strain ATCC 29366 / DSM 635 / J-10-fl)</name>
    <dbReference type="NCBI Taxonomy" id="324602"/>
    <lineage>
        <taxon>Bacteria</taxon>
        <taxon>Bacillati</taxon>
        <taxon>Chloroflexota</taxon>
        <taxon>Chloroflexia</taxon>
        <taxon>Chloroflexales</taxon>
        <taxon>Chloroflexineae</taxon>
        <taxon>Chloroflexaceae</taxon>
        <taxon>Chloroflexus</taxon>
    </lineage>
</organism>
<dbReference type="InterPro" id="IPR013517">
    <property type="entry name" value="FG-GAP"/>
</dbReference>
<dbReference type="EMBL" id="CP000909">
    <property type="protein sequence ID" value="ABY34961.1"/>
    <property type="molecule type" value="Genomic_DNA"/>
</dbReference>
<dbReference type="Pfam" id="PF13517">
    <property type="entry name" value="FG-GAP_3"/>
    <property type="match status" value="1"/>
</dbReference>
<reference evidence="7" key="1">
    <citation type="journal article" date="2011" name="BMC Genomics">
        <title>Complete genome sequence of the filamentous anoxygenic phototrophic bacterium Chloroflexus aurantiacus.</title>
        <authorList>
            <person name="Tang K.H."/>
            <person name="Barry K."/>
            <person name="Chertkov O."/>
            <person name="Dalin E."/>
            <person name="Han C.S."/>
            <person name="Hauser L.J."/>
            <person name="Honchak B.M."/>
            <person name="Karbach L.E."/>
            <person name="Land M.L."/>
            <person name="Lapidus A."/>
            <person name="Larimer F.W."/>
            <person name="Mikhailova N."/>
            <person name="Pitluck S."/>
            <person name="Pierson B.K."/>
            <person name="Blankenship R.E."/>
        </authorList>
    </citation>
    <scope>NUCLEOTIDE SEQUENCE [LARGE SCALE GENOMIC DNA]</scope>
    <source>
        <strain evidence="7">ATCC 29366 / DSM 635 / J-10-fl</strain>
    </source>
</reference>
<dbReference type="STRING" id="324602.Caur_1744"/>
<dbReference type="GO" id="GO:0016020">
    <property type="term" value="C:membrane"/>
    <property type="evidence" value="ECO:0007669"/>
    <property type="project" value="UniProtKB-SubCell"/>
</dbReference>
<proteinExistence type="predicted"/>
<evidence type="ECO:0000313" key="7">
    <source>
        <dbReference type="Proteomes" id="UP000002008"/>
    </source>
</evidence>
<dbReference type="SUPFAM" id="SSF69318">
    <property type="entry name" value="Integrin alpha N-terminal domain"/>
    <property type="match status" value="1"/>
</dbReference>
<dbReference type="Gene3D" id="2.130.10.10">
    <property type="entry name" value="YVTN repeat-like/Quinoprotein amine dehydrogenase"/>
    <property type="match status" value="1"/>
</dbReference>
<evidence type="ECO:0000256" key="3">
    <source>
        <dbReference type="ARBA" id="ARBA00022729"/>
    </source>
</evidence>
<dbReference type="Proteomes" id="UP000002008">
    <property type="component" value="Chromosome"/>
</dbReference>
<dbReference type="InParanoid" id="A9WCH0"/>
<dbReference type="KEGG" id="cau:Caur_1744"/>
<evidence type="ECO:0000256" key="2">
    <source>
        <dbReference type="ARBA" id="ARBA00022692"/>
    </source>
</evidence>
<dbReference type="EnsemblBacteria" id="ABY34961">
    <property type="protein sequence ID" value="ABY34961"/>
    <property type="gene ID" value="Caur_1744"/>
</dbReference>
<dbReference type="Gene3D" id="2.130.10.130">
    <property type="entry name" value="Integrin alpha, N-terminal"/>
    <property type="match status" value="1"/>
</dbReference>
<keyword evidence="3" id="KW-0732">Signal</keyword>
<dbReference type="RefSeq" id="WP_012257615.1">
    <property type="nucleotide sequence ID" value="NC_010175.1"/>
</dbReference>
<comment type="subcellular location">
    <subcellularLocation>
        <location evidence="1">Membrane</location>
        <topology evidence="1">Single-pass membrane protein</topology>
    </subcellularLocation>
</comment>
<dbReference type="PANTHER" id="PTHR21419">
    <property type="match status" value="1"/>
</dbReference>
<dbReference type="InterPro" id="IPR045232">
    <property type="entry name" value="FAM234"/>
</dbReference>
<dbReference type="InterPro" id="IPR018391">
    <property type="entry name" value="PQQ_b-propeller_rpt"/>
</dbReference>
<evidence type="ECO:0000256" key="4">
    <source>
        <dbReference type="ARBA" id="ARBA00022989"/>
    </source>
</evidence>